<name>A0A377D3G3_ECOLX</name>
<dbReference type="AlphaFoldDB" id="A0A377D3G3"/>
<evidence type="ECO:0000313" key="1">
    <source>
        <dbReference type="EMBL" id="STM15635.1"/>
    </source>
</evidence>
<proteinExistence type="predicted"/>
<protein>
    <submittedName>
        <fullName evidence="1">Uncharacterized protein</fullName>
    </submittedName>
</protein>
<reference evidence="1 2" key="1">
    <citation type="submission" date="2018-06" db="EMBL/GenBank/DDBJ databases">
        <authorList>
            <consortium name="Pathogen Informatics"/>
            <person name="Doyle S."/>
        </authorList>
    </citation>
    <scope>NUCLEOTIDE SEQUENCE [LARGE SCALE GENOMIC DNA]</scope>
    <source>
        <strain evidence="1 2">NCTC7922</strain>
    </source>
</reference>
<gene>
    <name evidence="1" type="ORF">NCTC7922_02024</name>
</gene>
<dbReference type="EMBL" id="UGFC01000006">
    <property type="protein sequence ID" value="STM15635.1"/>
    <property type="molecule type" value="Genomic_DNA"/>
</dbReference>
<evidence type="ECO:0000313" key="2">
    <source>
        <dbReference type="Proteomes" id="UP000254174"/>
    </source>
</evidence>
<sequence length="107" mass="11814">MRHFAQLVVIHCVNDDRLGERAVAAYAVAHRVVGNVAAALDNVANHHVAKLELPNSMPRGAFCRTRGEHLPFAVKVFIDKRTGSAEIDHFRPVLRCAEAHADLHFIG</sequence>
<dbReference type="Proteomes" id="UP000254174">
    <property type="component" value="Unassembled WGS sequence"/>
</dbReference>
<accession>A0A377D3G3</accession>
<organism evidence="1 2">
    <name type="scientific">Escherichia coli</name>
    <dbReference type="NCBI Taxonomy" id="562"/>
    <lineage>
        <taxon>Bacteria</taxon>
        <taxon>Pseudomonadati</taxon>
        <taxon>Pseudomonadota</taxon>
        <taxon>Gammaproteobacteria</taxon>
        <taxon>Enterobacterales</taxon>
        <taxon>Enterobacteriaceae</taxon>
        <taxon>Escherichia</taxon>
    </lineage>
</organism>